<dbReference type="Pfam" id="PF08276">
    <property type="entry name" value="PAN_2"/>
    <property type="match status" value="1"/>
</dbReference>
<reference evidence="2" key="1">
    <citation type="submission" date="2015-04" db="UniProtKB">
        <authorList>
            <consortium name="EnsemblPlants"/>
        </authorList>
    </citation>
    <scope>IDENTIFICATION</scope>
    <source>
        <strain evidence="2">SL10</strain>
    </source>
</reference>
<accession>A0A0E0HGG1</accession>
<protein>
    <recommendedName>
        <fullName evidence="1">Apple domain-containing protein</fullName>
    </recommendedName>
</protein>
<dbReference type="Gramene" id="ONIVA05G22450.1">
    <property type="protein sequence ID" value="ONIVA05G22450.1"/>
    <property type="gene ID" value="ONIVA05G22450"/>
</dbReference>
<dbReference type="STRING" id="4536.A0A0E0HGG1"/>
<name>A0A0E0HGG1_ORYNI</name>
<dbReference type="AlphaFoldDB" id="A0A0E0HGG1"/>
<keyword evidence="3" id="KW-1185">Reference proteome</keyword>
<sequence length="116" mass="12404">MRSSLFFAILDNLQGFSYNARDEPGDTDEDCREACLNKCYCIAYSSESGCASSVLRPRSVTLSSGRSGACLFPGLCVGVVGVWVVSTAPPCRATGARRRKWCAASILPTTTTVLLL</sequence>
<reference evidence="2" key="2">
    <citation type="submission" date="2018-04" db="EMBL/GenBank/DDBJ databases">
        <title>OnivRS2 (Oryza nivara Reference Sequence Version 2).</title>
        <authorList>
            <person name="Zhang J."/>
            <person name="Kudrna D."/>
            <person name="Lee S."/>
            <person name="Talag J."/>
            <person name="Rajasekar S."/>
            <person name="Welchert J."/>
            <person name="Hsing Y.-I."/>
            <person name="Wing R.A."/>
        </authorList>
    </citation>
    <scope>NUCLEOTIDE SEQUENCE [LARGE SCALE GENOMIC DNA]</scope>
    <source>
        <strain evidence="2">SL10</strain>
    </source>
</reference>
<dbReference type="EnsemblPlants" id="ONIVA05G22450.1">
    <property type="protein sequence ID" value="ONIVA05G22450.1"/>
    <property type="gene ID" value="ONIVA05G22450"/>
</dbReference>
<dbReference type="Proteomes" id="UP000006591">
    <property type="component" value="Chromosome 5"/>
</dbReference>
<dbReference type="HOGENOM" id="CLU_2100851_0_0_1"/>
<proteinExistence type="predicted"/>
<evidence type="ECO:0000313" key="2">
    <source>
        <dbReference type="EnsemblPlants" id="ONIVA05G22450.1"/>
    </source>
</evidence>
<feature type="domain" description="Apple" evidence="1">
    <location>
        <begin position="24"/>
        <end position="50"/>
    </location>
</feature>
<organism evidence="2">
    <name type="scientific">Oryza nivara</name>
    <name type="common">Indian wild rice</name>
    <name type="synonym">Oryza sativa f. spontanea</name>
    <dbReference type="NCBI Taxonomy" id="4536"/>
    <lineage>
        <taxon>Eukaryota</taxon>
        <taxon>Viridiplantae</taxon>
        <taxon>Streptophyta</taxon>
        <taxon>Embryophyta</taxon>
        <taxon>Tracheophyta</taxon>
        <taxon>Spermatophyta</taxon>
        <taxon>Magnoliopsida</taxon>
        <taxon>Liliopsida</taxon>
        <taxon>Poales</taxon>
        <taxon>Poaceae</taxon>
        <taxon>BOP clade</taxon>
        <taxon>Oryzoideae</taxon>
        <taxon>Oryzeae</taxon>
        <taxon>Oryzinae</taxon>
        <taxon>Oryza</taxon>
    </lineage>
</organism>
<evidence type="ECO:0000259" key="1">
    <source>
        <dbReference type="Pfam" id="PF08276"/>
    </source>
</evidence>
<evidence type="ECO:0000313" key="3">
    <source>
        <dbReference type="Proteomes" id="UP000006591"/>
    </source>
</evidence>
<dbReference type="InterPro" id="IPR003609">
    <property type="entry name" value="Pan_app"/>
</dbReference>